<protein>
    <submittedName>
        <fullName evidence="1">Uncharacterized protein</fullName>
    </submittedName>
</protein>
<accession>A0ABD3BNU1</accession>
<keyword evidence="2" id="KW-1185">Reference proteome</keyword>
<evidence type="ECO:0000313" key="2">
    <source>
        <dbReference type="Proteomes" id="UP001632038"/>
    </source>
</evidence>
<name>A0ABD3BNU1_9LAMI</name>
<dbReference type="Proteomes" id="UP001632038">
    <property type="component" value="Unassembled WGS sequence"/>
</dbReference>
<sequence length="114" mass="12447">MGSDSRALTISAHKFTETVQEPSFLVLCLKSNSTTGNHWPDYTTRAVLPSLRTLFNSINPGLEMNCLSIDRSWLGGDRLLGLLLWSGEQVIGFPRAISDHVHGNLLKALASPNA</sequence>
<organism evidence="1 2">
    <name type="scientific">Castilleja foliolosa</name>
    <dbReference type="NCBI Taxonomy" id="1961234"/>
    <lineage>
        <taxon>Eukaryota</taxon>
        <taxon>Viridiplantae</taxon>
        <taxon>Streptophyta</taxon>
        <taxon>Embryophyta</taxon>
        <taxon>Tracheophyta</taxon>
        <taxon>Spermatophyta</taxon>
        <taxon>Magnoliopsida</taxon>
        <taxon>eudicotyledons</taxon>
        <taxon>Gunneridae</taxon>
        <taxon>Pentapetalae</taxon>
        <taxon>asterids</taxon>
        <taxon>lamiids</taxon>
        <taxon>Lamiales</taxon>
        <taxon>Orobanchaceae</taxon>
        <taxon>Pedicularideae</taxon>
        <taxon>Castillejinae</taxon>
        <taxon>Castilleja</taxon>
    </lineage>
</organism>
<dbReference type="AlphaFoldDB" id="A0ABD3BNU1"/>
<comment type="caution">
    <text evidence="1">The sequence shown here is derived from an EMBL/GenBank/DDBJ whole genome shotgun (WGS) entry which is preliminary data.</text>
</comment>
<dbReference type="EMBL" id="JAVIJP010000069">
    <property type="protein sequence ID" value="KAL3619100.1"/>
    <property type="molecule type" value="Genomic_DNA"/>
</dbReference>
<gene>
    <name evidence="1" type="ORF">CASFOL_036670</name>
</gene>
<proteinExistence type="predicted"/>
<evidence type="ECO:0000313" key="1">
    <source>
        <dbReference type="EMBL" id="KAL3619100.1"/>
    </source>
</evidence>
<reference evidence="2" key="1">
    <citation type="journal article" date="2024" name="IScience">
        <title>Strigolactones Initiate the Formation of Haustorium-like Structures in Castilleja.</title>
        <authorList>
            <person name="Buerger M."/>
            <person name="Peterson D."/>
            <person name="Chory J."/>
        </authorList>
    </citation>
    <scope>NUCLEOTIDE SEQUENCE [LARGE SCALE GENOMIC DNA]</scope>
</reference>